<keyword evidence="2" id="KW-0274">FAD</keyword>
<dbReference type="EMBL" id="MTLA01000018">
    <property type="protein sequence ID" value="OOP70068.1"/>
    <property type="molecule type" value="Genomic_DNA"/>
</dbReference>
<dbReference type="Proteomes" id="UP000189761">
    <property type="component" value="Unassembled WGS sequence"/>
</dbReference>
<evidence type="ECO:0000259" key="4">
    <source>
        <dbReference type="PROSITE" id="PS51387"/>
    </source>
</evidence>
<dbReference type="SMART" id="SM01092">
    <property type="entry name" value="CO_deh_flav_C"/>
    <property type="match status" value="1"/>
</dbReference>
<dbReference type="PROSITE" id="PS51387">
    <property type="entry name" value="FAD_PCMH"/>
    <property type="match status" value="1"/>
</dbReference>
<dbReference type="Gene3D" id="3.30.43.10">
    <property type="entry name" value="Uridine Diphospho-n-acetylenolpyruvylglucosamine Reductase, domain 2"/>
    <property type="match status" value="1"/>
</dbReference>
<protein>
    <submittedName>
        <fullName evidence="5">Xanthine dehydrogenase</fullName>
    </submittedName>
</protein>
<proteinExistence type="predicted"/>
<evidence type="ECO:0000313" key="6">
    <source>
        <dbReference type="Proteomes" id="UP000189761"/>
    </source>
</evidence>
<evidence type="ECO:0000256" key="1">
    <source>
        <dbReference type="ARBA" id="ARBA00022630"/>
    </source>
</evidence>
<dbReference type="InterPro" id="IPR002346">
    <property type="entry name" value="Mopterin_DH_FAD-bd"/>
</dbReference>
<keyword evidence="6" id="KW-1185">Reference proteome</keyword>
<evidence type="ECO:0000256" key="3">
    <source>
        <dbReference type="ARBA" id="ARBA00023002"/>
    </source>
</evidence>
<dbReference type="InterPro" id="IPR036683">
    <property type="entry name" value="CO_DH_flav_C_dom_sf"/>
</dbReference>
<gene>
    <name evidence="5" type="ORF">BWZ43_01845</name>
</gene>
<keyword evidence="3" id="KW-0560">Oxidoreductase</keyword>
<dbReference type="RefSeq" id="WP_078109308.1">
    <property type="nucleotide sequence ID" value="NZ_CP065424.1"/>
</dbReference>
<sequence length="277" mass="31056">MIPYDFDYYRPNSIQEALTMYQTLKHAGRKPMYFSGGTEIITLGRVDWVYTDAVIDLKGIPEYHVLFKSESRLILGAGLSLVQIEEANPFPLLSETASEIADHTARTKITLGGNICAQIFYREAVLPFLLSDSLMVVAMHDGMKIFPIHEIFSKCLCLSEGDFLIQVSTDQKFVEAPSISIKRRKQWNTGYPLLTAAALKVDGAIRLAISGLCPFPFRAFEIEELLNNSDLSMEEKINGAVERLPSPILNDVEGSAEYRIFVLKNTLIDILQELGKE</sequence>
<keyword evidence="1" id="KW-0285">Flavoprotein</keyword>
<dbReference type="SUPFAM" id="SSF55447">
    <property type="entry name" value="CO dehydrogenase flavoprotein C-terminal domain-like"/>
    <property type="match status" value="1"/>
</dbReference>
<dbReference type="AlphaFoldDB" id="A0A8E2ICL2"/>
<dbReference type="InterPro" id="IPR051312">
    <property type="entry name" value="Diverse_Substr_Oxidored"/>
</dbReference>
<dbReference type="Gene3D" id="3.30.390.50">
    <property type="entry name" value="CO dehydrogenase flavoprotein, C-terminal domain"/>
    <property type="match status" value="1"/>
</dbReference>
<dbReference type="InterPro" id="IPR005107">
    <property type="entry name" value="CO_DH_flav_C"/>
</dbReference>
<reference evidence="5 6" key="1">
    <citation type="submission" date="2017-01" db="EMBL/GenBank/DDBJ databases">
        <title>Draft genome sequence of Bacillus oleronius.</title>
        <authorList>
            <person name="Allam M."/>
        </authorList>
    </citation>
    <scope>NUCLEOTIDE SEQUENCE [LARGE SCALE GENOMIC DNA]</scope>
    <source>
        <strain evidence="5 6">DSM 9356</strain>
    </source>
</reference>
<dbReference type="Gene3D" id="3.30.465.10">
    <property type="match status" value="1"/>
</dbReference>
<dbReference type="InterPro" id="IPR016169">
    <property type="entry name" value="FAD-bd_PCMH_sub2"/>
</dbReference>
<dbReference type="SUPFAM" id="SSF56176">
    <property type="entry name" value="FAD-binding/transporter-associated domain-like"/>
    <property type="match status" value="1"/>
</dbReference>
<name>A0A8E2ICL2_9BACI</name>
<feature type="domain" description="FAD-binding PCMH-type" evidence="4">
    <location>
        <begin position="1"/>
        <end position="176"/>
    </location>
</feature>
<evidence type="ECO:0000256" key="2">
    <source>
        <dbReference type="ARBA" id="ARBA00022827"/>
    </source>
</evidence>
<evidence type="ECO:0000313" key="5">
    <source>
        <dbReference type="EMBL" id="OOP70068.1"/>
    </source>
</evidence>
<dbReference type="InterPro" id="IPR036318">
    <property type="entry name" value="FAD-bd_PCMH-like_sf"/>
</dbReference>
<accession>A0A8E2ICL2</accession>
<organism evidence="5 6">
    <name type="scientific">Heyndrickxia oleronia</name>
    <dbReference type="NCBI Taxonomy" id="38875"/>
    <lineage>
        <taxon>Bacteria</taxon>
        <taxon>Bacillati</taxon>
        <taxon>Bacillota</taxon>
        <taxon>Bacilli</taxon>
        <taxon>Bacillales</taxon>
        <taxon>Bacillaceae</taxon>
        <taxon>Heyndrickxia</taxon>
    </lineage>
</organism>
<dbReference type="InterPro" id="IPR016167">
    <property type="entry name" value="FAD-bd_PCMH_sub1"/>
</dbReference>
<comment type="caution">
    <text evidence="5">The sequence shown here is derived from an EMBL/GenBank/DDBJ whole genome shotgun (WGS) entry which is preliminary data.</text>
</comment>
<dbReference type="GO" id="GO:0071949">
    <property type="term" value="F:FAD binding"/>
    <property type="evidence" value="ECO:0007669"/>
    <property type="project" value="InterPro"/>
</dbReference>
<dbReference type="PANTHER" id="PTHR42659">
    <property type="entry name" value="XANTHINE DEHYDROGENASE SUBUNIT C-RELATED"/>
    <property type="match status" value="1"/>
</dbReference>
<dbReference type="Pfam" id="PF00941">
    <property type="entry name" value="FAD_binding_5"/>
    <property type="match status" value="1"/>
</dbReference>
<dbReference type="PANTHER" id="PTHR42659:SF2">
    <property type="entry name" value="XANTHINE DEHYDROGENASE SUBUNIT C-RELATED"/>
    <property type="match status" value="1"/>
</dbReference>
<dbReference type="GO" id="GO:0016491">
    <property type="term" value="F:oxidoreductase activity"/>
    <property type="evidence" value="ECO:0007669"/>
    <property type="project" value="UniProtKB-KW"/>
</dbReference>
<dbReference type="InterPro" id="IPR016166">
    <property type="entry name" value="FAD-bd_PCMH"/>
</dbReference>